<comment type="caution">
    <text evidence="3">The sequence shown here is derived from an EMBL/GenBank/DDBJ whole genome shotgun (WGS) entry which is preliminary data.</text>
</comment>
<reference evidence="3" key="1">
    <citation type="submission" date="2021-02" db="EMBL/GenBank/DDBJ databases">
        <title>Thiocyanate and organic carbon inputs drive convergent selection for specific autotrophic Afipia and Thiobacillus strains within complex microbiomes.</title>
        <authorList>
            <person name="Huddy R.J."/>
            <person name="Sachdeva R."/>
            <person name="Kadzinga F."/>
            <person name="Kantor R.S."/>
            <person name="Harrison S.T.L."/>
            <person name="Banfield J.F."/>
        </authorList>
    </citation>
    <scope>NUCLEOTIDE SEQUENCE</scope>
    <source>
        <strain evidence="3">SCN18_13_7_16_R3_B_64_19</strain>
    </source>
</reference>
<feature type="region of interest" description="Disordered" evidence="1">
    <location>
        <begin position="33"/>
        <end position="63"/>
    </location>
</feature>
<evidence type="ECO:0000313" key="3">
    <source>
        <dbReference type="EMBL" id="MBN8745253.1"/>
    </source>
</evidence>
<evidence type="ECO:0000256" key="1">
    <source>
        <dbReference type="SAM" id="MobiDB-lite"/>
    </source>
</evidence>
<evidence type="ECO:0000313" key="4">
    <source>
        <dbReference type="Proteomes" id="UP000664800"/>
    </source>
</evidence>
<dbReference type="AlphaFoldDB" id="A0A8I1SX16"/>
<gene>
    <name evidence="3" type="ORF">J0I24_13260</name>
</gene>
<feature type="compositionally biased region" description="Low complexity" evidence="1">
    <location>
        <begin position="42"/>
        <end position="53"/>
    </location>
</feature>
<sequence>MNKCVVNGTVTFQQTPCPSAQVRNPPSIEELNAAEKKKRAAQAEAQAAKQTTQPHATSLSGSPAATVSGFTCDGRIHCSQMRSCAEAKYFLAHCPGVKMDGNRDGTPCEQQWCSR</sequence>
<feature type="compositionally biased region" description="Polar residues" evidence="1">
    <location>
        <begin position="54"/>
        <end position="63"/>
    </location>
</feature>
<proteinExistence type="predicted"/>
<organism evidence="3 4">
    <name type="scientific">Thiomonas arsenitoxydans (strain DSM 22701 / CIP 110005 / 3As)</name>
    <dbReference type="NCBI Taxonomy" id="426114"/>
    <lineage>
        <taxon>Bacteria</taxon>
        <taxon>Pseudomonadati</taxon>
        <taxon>Pseudomonadota</taxon>
        <taxon>Betaproteobacteria</taxon>
        <taxon>Burkholderiales</taxon>
        <taxon>Thiomonas</taxon>
    </lineage>
</organism>
<dbReference type="Proteomes" id="UP000664800">
    <property type="component" value="Unassembled WGS sequence"/>
</dbReference>
<dbReference type="EMBL" id="JAFKMR010000027">
    <property type="protein sequence ID" value="MBN8745253.1"/>
    <property type="molecule type" value="Genomic_DNA"/>
</dbReference>
<name>A0A8I1SX16_THIA3</name>
<feature type="domain" description="Excalibur calcium-binding" evidence="2">
    <location>
        <begin position="77"/>
        <end position="109"/>
    </location>
</feature>
<dbReference type="InterPro" id="IPR008613">
    <property type="entry name" value="Excalibur_Ca-bd_domain"/>
</dbReference>
<dbReference type="Pfam" id="PF05901">
    <property type="entry name" value="Excalibur"/>
    <property type="match status" value="1"/>
</dbReference>
<evidence type="ECO:0000259" key="2">
    <source>
        <dbReference type="Pfam" id="PF05901"/>
    </source>
</evidence>
<protein>
    <submittedName>
        <fullName evidence="3">Excalibur calcium-binding domain-containing protein</fullName>
    </submittedName>
</protein>
<accession>A0A8I1SX16</accession>